<accession>A0ABU6BJM3</accession>
<keyword evidence="1" id="KW-0805">Transcription regulation</keyword>
<feature type="coiled-coil region" evidence="5">
    <location>
        <begin position="183"/>
        <end position="214"/>
    </location>
</feature>
<dbReference type="InterPro" id="IPR000551">
    <property type="entry name" value="MerR-type_HTH_dom"/>
</dbReference>
<dbReference type="PRINTS" id="PR00040">
    <property type="entry name" value="HTHMERR"/>
</dbReference>
<evidence type="ECO:0000313" key="8">
    <source>
        <dbReference type="Proteomes" id="UP000029267"/>
    </source>
</evidence>
<evidence type="ECO:0000313" key="7">
    <source>
        <dbReference type="EMBL" id="MEB3752111.1"/>
    </source>
</evidence>
<dbReference type="Gene3D" id="1.10.1660.10">
    <property type="match status" value="1"/>
</dbReference>
<keyword evidence="5" id="KW-0175">Coiled coil</keyword>
<keyword evidence="8" id="KW-1185">Reference proteome</keyword>
<keyword evidence="3" id="KW-0010">Activator</keyword>
<evidence type="ECO:0000256" key="1">
    <source>
        <dbReference type="ARBA" id="ARBA00023015"/>
    </source>
</evidence>
<organism evidence="7 8">
    <name type="scientific">Geobacillus icigianus</name>
    <dbReference type="NCBI Taxonomy" id="1430331"/>
    <lineage>
        <taxon>Bacteria</taxon>
        <taxon>Bacillati</taxon>
        <taxon>Bacillota</taxon>
        <taxon>Bacilli</taxon>
        <taxon>Bacillales</taxon>
        <taxon>Anoxybacillaceae</taxon>
        <taxon>Geobacillus</taxon>
    </lineage>
</organism>
<evidence type="ECO:0000256" key="2">
    <source>
        <dbReference type="ARBA" id="ARBA00023125"/>
    </source>
</evidence>
<reference evidence="7 8" key="1">
    <citation type="journal article" date="2014" name="Genome Announc.">
        <title>Draft Genome Sequence of Geobacillus icigianus Strain G1w1T Isolated from Hot Springs in the Valley of Geysers, Kamchatka (Russian Federation).</title>
        <authorList>
            <person name="Bryanskaya A.V."/>
            <person name="Rozanov A.S."/>
            <person name="Logacheva M.D."/>
            <person name="Kotenko A.V."/>
            <person name="Peltek S.E."/>
        </authorList>
    </citation>
    <scope>NUCLEOTIDE SEQUENCE [LARGE SCALE GENOMIC DNA]</scope>
    <source>
        <strain evidence="7 8">G1w1</strain>
    </source>
</reference>
<keyword evidence="4" id="KW-0804">Transcription</keyword>
<proteinExistence type="predicted"/>
<name>A0ABU6BJM3_9BACL</name>
<gene>
    <name evidence="7" type="ORF">EP10_002983</name>
</gene>
<evidence type="ECO:0000259" key="6">
    <source>
        <dbReference type="PROSITE" id="PS50937"/>
    </source>
</evidence>
<feature type="domain" description="HTH merR-type" evidence="6">
    <location>
        <begin position="33"/>
        <end position="102"/>
    </location>
</feature>
<dbReference type="InterPro" id="IPR036244">
    <property type="entry name" value="TipA-like_antibiotic-bd"/>
</dbReference>
<evidence type="ECO:0000256" key="3">
    <source>
        <dbReference type="ARBA" id="ARBA00023159"/>
    </source>
</evidence>
<dbReference type="PANTHER" id="PTHR30204">
    <property type="entry name" value="REDOX-CYCLING DRUG-SENSING TRANSCRIPTIONAL ACTIVATOR SOXR"/>
    <property type="match status" value="1"/>
</dbReference>
<dbReference type="Gene3D" id="1.10.490.50">
    <property type="entry name" value="Antibiotic binding domain of TipA-like multidrug resistance regulators"/>
    <property type="match status" value="1"/>
</dbReference>
<keyword evidence="2" id="KW-0238">DNA-binding</keyword>
<protein>
    <submittedName>
        <fullName evidence="7">HTH-type transcriptional activator mta</fullName>
    </submittedName>
</protein>
<evidence type="ECO:0000256" key="5">
    <source>
        <dbReference type="SAM" id="Coils"/>
    </source>
</evidence>
<dbReference type="PANTHER" id="PTHR30204:SF90">
    <property type="entry name" value="HTH-TYPE TRANSCRIPTIONAL ACTIVATOR MTA"/>
    <property type="match status" value="1"/>
</dbReference>
<dbReference type="InterPro" id="IPR009061">
    <property type="entry name" value="DNA-bd_dom_put_sf"/>
</dbReference>
<dbReference type="SUPFAM" id="SSF89082">
    <property type="entry name" value="Antibiotic binding domain of TipA-like multidrug resistance regulators"/>
    <property type="match status" value="1"/>
</dbReference>
<dbReference type="SMART" id="SM00422">
    <property type="entry name" value="HTH_MERR"/>
    <property type="match status" value="1"/>
</dbReference>
<sequence>MKRALGSPFFHFPLYFDVASRCIVIHREVRNIEYTVHELAKLAGVTSRTLRYYDQIGLLKPARLSDAGYRLYGPREVDRLQQILFYRELGVDLETIKQIIHSPSFDELKALREHRQQLLEKRRHLDALIASVEQTIAAKEGGISMSDEEKFAAFKEQLVEENERKYGEEIRQKYGDEQVDRSNDRLRKMTKEQFDEAERLSQEVLEALKEAMQDGDPAGEAAQRAADLHRQWLCFWWDHYSKEAHAGLARLYVEDERFKAYYDQVHPGAAEFLKEAIWIYTGMKDR</sequence>
<dbReference type="Pfam" id="PF13411">
    <property type="entry name" value="MerR_1"/>
    <property type="match status" value="1"/>
</dbReference>
<dbReference type="EMBL" id="JPYA02000004">
    <property type="protein sequence ID" value="MEB3752111.1"/>
    <property type="molecule type" value="Genomic_DNA"/>
</dbReference>
<dbReference type="Pfam" id="PF07739">
    <property type="entry name" value="TipAS"/>
    <property type="match status" value="1"/>
</dbReference>
<dbReference type="CDD" id="cd01106">
    <property type="entry name" value="HTH_TipAL-Mta"/>
    <property type="match status" value="1"/>
</dbReference>
<dbReference type="InterPro" id="IPR047057">
    <property type="entry name" value="MerR_fam"/>
</dbReference>
<dbReference type="Proteomes" id="UP000029267">
    <property type="component" value="Unassembled WGS sequence"/>
</dbReference>
<dbReference type="InterPro" id="IPR012925">
    <property type="entry name" value="TipAS_dom"/>
</dbReference>
<evidence type="ECO:0000256" key="4">
    <source>
        <dbReference type="ARBA" id="ARBA00023163"/>
    </source>
</evidence>
<comment type="caution">
    <text evidence="7">The sequence shown here is derived from an EMBL/GenBank/DDBJ whole genome shotgun (WGS) entry which is preliminary data.</text>
</comment>
<dbReference type="SUPFAM" id="SSF46955">
    <property type="entry name" value="Putative DNA-binding domain"/>
    <property type="match status" value="1"/>
</dbReference>
<dbReference type="PROSITE" id="PS50937">
    <property type="entry name" value="HTH_MERR_2"/>
    <property type="match status" value="1"/>
</dbReference>